<comment type="caution">
    <text evidence="2">The sequence shown here is derived from an EMBL/GenBank/DDBJ whole genome shotgun (WGS) entry which is preliminary data.</text>
</comment>
<feature type="non-terminal residue" evidence="2">
    <location>
        <position position="251"/>
    </location>
</feature>
<feature type="non-terminal residue" evidence="2">
    <location>
        <position position="1"/>
    </location>
</feature>
<organism evidence="2 3">
    <name type="scientific">Ligaoa zhengdingensis</name>
    <dbReference type="NCBI Taxonomy" id="2763658"/>
    <lineage>
        <taxon>Bacteria</taxon>
        <taxon>Bacillati</taxon>
        <taxon>Bacillota</taxon>
        <taxon>Clostridia</taxon>
        <taxon>Eubacteriales</taxon>
        <taxon>Oscillospiraceae</taxon>
        <taxon>Ligaoa</taxon>
    </lineage>
</organism>
<keyword evidence="3" id="KW-1185">Reference proteome</keyword>
<dbReference type="EMBL" id="JACRST010000095">
    <property type="protein sequence ID" value="MBC8547986.1"/>
    <property type="molecule type" value="Genomic_DNA"/>
</dbReference>
<reference evidence="2" key="1">
    <citation type="submission" date="2020-08" db="EMBL/GenBank/DDBJ databases">
        <title>Genome public.</title>
        <authorList>
            <person name="Liu C."/>
            <person name="Sun Q."/>
        </authorList>
    </citation>
    <scope>NUCLEOTIDE SEQUENCE</scope>
    <source>
        <strain evidence="2">NSJ-31</strain>
    </source>
</reference>
<sequence>EATQEDIDAAYEDVMYAIVSVMENEVDKEFLKSLIDQANNTIENHAGQYTASSIEALKEAAKAGQIVYDDPEADLEAVLGACKAITDANNTLVARADLSNLEAAYNFAESLEGKCDLSSVEGLMNQAKEILANAADTPISEQDAAKELARTLTIELSKIRLNASIAAANEKLAEEEKYTEASVAAVKLALAEAEALQQIVEEQDVEAIELVEATAQKLDKAVDALKLVDDDKPVDPPKPSKPNKGSTSQVA</sequence>
<evidence type="ECO:0000256" key="1">
    <source>
        <dbReference type="SAM" id="MobiDB-lite"/>
    </source>
</evidence>
<gene>
    <name evidence="2" type="ORF">H8711_13835</name>
</gene>
<feature type="region of interest" description="Disordered" evidence="1">
    <location>
        <begin position="228"/>
        <end position="251"/>
    </location>
</feature>
<name>A0A926I648_9FIRM</name>
<dbReference type="AlphaFoldDB" id="A0A926I648"/>
<proteinExistence type="predicted"/>
<protein>
    <submittedName>
        <fullName evidence="2">Uncharacterized protein</fullName>
    </submittedName>
</protein>
<dbReference type="Proteomes" id="UP000653127">
    <property type="component" value="Unassembled WGS sequence"/>
</dbReference>
<accession>A0A926I648</accession>
<evidence type="ECO:0000313" key="2">
    <source>
        <dbReference type="EMBL" id="MBC8547986.1"/>
    </source>
</evidence>
<dbReference type="Gene3D" id="1.20.1270.90">
    <property type="entry name" value="AF1782-like"/>
    <property type="match status" value="2"/>
</dbReference>
<dbReference type="RefSeq" id="WP_249283907.1">
    <property type="nucleotide sequence ID" value="NZ_JACRST010000095.1"/>
</dbReference>
<evidence type="ECO:0000313" key="3">
    <source>
        <dbReference type="Proteomes" id="UP000653127"/>
    </source>
</evidence>